<dbReference type="EnsemblMetazoa" id="PPA44408.1">
    <property type="protein sequence ID" value="PPA44408.1"/>
    <property type="gene ID" value="WBGene00282777"/>
</dbReference>
<dbReference type="AlphaFoldDB" id="A0A2A6BFG3"/>
<gene>
    <name evidence="1" type="primary">WBGene00282777</name>
</gene>
<keyword evidence="2" id="KW-1185">Reference proteome</keyword>
<accession>A0A8R1V1V1</accession>
<dbReference type="InterPro" id="IPR013783">
    <property type="entry name" value="Ig-like_fold"/>
</dbReference>
<organism evidence="1 2">
    <name type="scientific">Pristionchus pacificus</name>
    <name type="common">Parasitic nematode worm</name>
    <dbReference type="NCBI Taxonomy" id="54126"/>
    <lineage>
        <taxon>Eukaryota</taxon>
        <taxon>Metazoa</taxon>
        <taxon>Ecdysozoa</taxon>
        <taxon>Nematoda</taxon>
        <taxon>Chromadorea</taxon>
        <taxon>Rhabditida</taxon>
        <taxon>Rhabditina</taxon>
        <taxon>Diplogasteromorpha</taxon>
        <taxon>Diplogasteroidea</taxon>
        <taxon>Neodiplogasteridae</taxon>
        <taxon>Pristionchus</taxon>
    </lineage>
</organism>
<dbReference type="Gene3D" id="2.60.40.10">
    <property type="entry name" value="Immunoglobulins"/>
    <property type="match status" value="1"/>
</dbReference>
<reference evidence="1" key="2">
    <citation type="submission" date="2022-06" db="UniProtKB">
        <authorList>
            <consortium name="EnsemblMetazoa"/>
        </authorList>
    </citation>
    <scope>IDENTIFICATION</scope>
    <source>
        <strain evidence="1">PS312</strain>
    </source>
</reference>
<protein>
    <submittedName>
        <fullName evidence="1">Uncharacterized protein</fullName>
    </submittedName>
</protein>
<sequence>MRSFRYVTYWIIIAFDHQEPPNDDKLVVEWAEVPHEETDPKAPFAAQAQQGEVILPLKAA</sequence>
<evidence type="ECO:0000313" key="2">
    <source>
        <dbReference type="Proteomes" id="UP000005239"/>
    </source>
</evidence>
<name>A0A2A6BFG3_PRIPA</name>
<proteinExistence type="predicted"/>
<dbReference type="Proteomes" id="UP000005239">
    <property type="component" value="Unassembled WGS sequence"/>
</dbReference>
<evidence type="ECO:0000313" key="1">
    <source>
        <dbReference type="EnsemblMetazoa" id="PPA44408.1"/>
    </source>
</evidence>
<dbReference type="OrthoDB" id="75724at2759"/>
<accession>A0A2A6BFG3</accession>
<reference evidence="2" key="1">
    <citation type="journal article" date="2008" name="Nat. Genet.">
        <title>The Pristionchus pacificus genome provides a unique perspective on nematode lifestyle and parasitism.</title>
        <authorList>
            <person name="Dieterich C."/>
            <person name="Clifton S.W."/>
            <person name="Schuster L.N."/>
            <person name="Chinwalla A."/>
            <person name="Delehaunty K."/>
            <person name="Dinkelacker I."/>
            <person name="Fulton L."/>
            <person name="Fulton R."/>
            <person name="Godfrey J."/>
            <person name="Minx P."/>
            <person name="Mitreva M."/>
            <person name="Roeseler W."/>
            <person name="Tian H."/>
            <person name="Witte H."/>
            <person name="Yang S.P."/>
            <person name="Wilson R.K."/>
            <person name="Sommer R.J."/>
        </authorList>
    </citation>
    <scope>NUCLEOTIDE SEQUENCE [LARGE SCALE GENOMIC DNA]</scope>
    <source>
        <strain evidence="2">PS312</strain>
    </source>
</reference>